<name>A0ABM0MUI5_SACKO</name>
<dbReference type="GeneID" id="102804953"/>
<organism evidence="2 3">
    <name type="scientific">Saccoglossus kowalevskii</name>
    <name type="common">Acorn worm</name>
    <dbReference type="NCBI Taxonomy" id="10224"/>
    <lineage>
        <taxon>Eukaryota</taxon>
        <taxon>Metazoa</taxon>
        <taxon>Hemichordata</taxon>
        <taxon>Enteropneusta</taxon>
        <taxon>Harrimaniidae</taxon>
        <taxon>Saccoglossus</taxon>
    </lineage>
</organism>
<keyword evidence="2" id="KW-1185">Reference proteome</keyword>
<evidence type="ECO:0000313" key="3">
    <source>
        <dbReference type="RefSeq" id="XP_006823676.1"/>
    </source>
</evidence>
<evidence type="ECO:0000313" key="2">
    <source>
        <dbReference type="Proteomes" id="UP000694865"/>
    </source>
</evidence>
<gene>
    <name evidence="3" type="primary">LOC102804953</name>
</gene>
<reference evidence="3" key="1">
    <citation type="submission" date="2025-08" db="UniProtKB">
        <authorList>
            <consortium name="RefSeq"/>
        </authorList>
    </citation>
    <scope>IDENTIFICATION</scope>
    <source>
        <tissue evidence="3">Testes</tissue>
    </source>
</reference>
<dbReference type="Proteomes" id="UP000694865">
    <property type="component" value="Unplaced"/>
</dbReference>
<evidence type="ECO:0000259" key="1">
    <source>
        <dbReference type="Pfam" id="PF23226"/>
    </source>
</evidence>
<accession>A0ABM0MUI5</accession>
<dbReference type="InterPro" id="IPR057315">
    <property type="entry name" value="Exo_endo_phos_PGAP2IP_C"/>
</dbReference>
<sequence>MGYLNCKPGSRDYLQLKTKGKLKDIDNTDKNRCCLYIMYRGLIRVGYARISHGGVTDTEIQLAKFTIPDNHRNYKDNNYMTINPDDIDQSLHFPSVFGDHYGDEWVEEGHHYHKATPKYFTKTSKKGG</sequence>
<protein>
    <submittedName>
        <fullName evidence="3">PGAP2-interacting protein-like</fullName>
    </submittedName>
</protein>
<feature type="domain" description="PGAP2IP C-terminal nuclease-like" evidence="1">
    <location>
        <begin position="1"/>
        <end position="77"/>
    </location>
</feature>
<dbReference type="RefSeq" id="XP_006823676.1">
    <property type="nucleotide sequence ID" value="XM_006823613.1"/>
</dbReference>
<proteinExistence type="predicted"/>
<dbReference type="Pfam" id="PF23226">
    <property type="entry name" value="Exo_endo_phos_PGAP2IP"/>
    <property type="match status" value="1"/>
</dbReference>